<gene>
    <name evidence="1" type="ORF">SS37_13270</name>
</gene>
<sequence length="133" mass="14586">MRRQRGISSLALVLLLLVLGTLILTGLNQQLVTFSALVAGESRSLQQQASVQSALEWGRVQRWSSAPQVQCKKVFSLQVCLRPLGEAHVLLIAGGNDLLLWRTGEVIDGKVHFSPHGWSDFCPLQESALCQLP</sequence>
<dbReference type="OrthoDB" id="7059963at2"/>
<reference evidence="1 2" key="1">
    <citation type="submission" date="2015-03" db="EMBL/GenBank/DDBJ databases">
        <authorList>
            <person name="McCorrison J."/>
            <person name="Sanka R."/>
            <person name="Adams M."/>
            <person name="Brinkac L."/>
            <person name="Nierman W."/>
            <person name="Sutton G."/>
            <person name="Nelson K."/>
            <person name="Kiedrowski L."/>
            <person name="Guerrero D."/>
            <person name="Bonomo R."/>
        </authorList>
    </citation>
    <scope>NUCLEOTIDE SEQUENCE [LARGE SCALE GENOMIC DNA]</scope>
    <source>
        <strain evidence="1 2">35699</strain>
    </source>
</reference>
<accession>A0A0F1AW24</accession>
<comment type="caution">
    <text evidence="1">The sequence shown here is derived from an EMBL/GenBank/DDBJ whole genome shotgun (WGS) entry which is preliminary data.</text>
</comment>
<dbReference type="AlphaFoldDB" id="A0A0F1AW24"/>
<dbReference type="RefSeq" id="WP_045285821.1">
    <property type="nucleotide sequence ID" value="NZ_JZYX01000026.1"/>
</dbReference>
<dbReference type="Proteomes" id="UP000033352">
    <property type="component" value="Unassembled WGS sequence"/>
</dbReference>
<dbReference type="PATRIC" id="fig|1619248.3.peg.1863"/>
<name>A0A0F1AW24_9ENTR</name>
<evidence type="ECO:0000313" key="1">
    <source>
        <dbReference type="EMBL" id="KJN26102.1"/>
    </source>
</evidence>
<organism evidence="1 2">
    <name type="scientific">Enterobacter sichuanensis</name>
    <dbReference type="NCBI Taxonomy" id="2071710"/>
    <lineage>
        <taxon>Bacteria</taxon>
        <taxon>Pseudomonadati</taxon>
        <taxon>Pseudomonadota</taxon>
        <taxon>Gammaproteobacteria</taxon>
        <taxon>Enterobacterales</taxon>
        <taxon>Enterobacteriaceae</taxon>
        <taxon>Enterobacter</taxon>
        <taxon>Enterobacter cloacae complex</taxon>
    </lineage>
</organism>
<dbReference type="InterPro" id="IPR019652">
    <property type="entry name" value="DUF2509"/>
</dbReference>
<proteinExistence type="predicted"/>
<dbReference type="Pfam" id="PF10713">
    <property type="entry name" value="DUF2509"/>
    <property type="match status" value="1"/>
</dbReference>
<evidence type="ECO:0008006" key="3">
    <source>
        <dbReference type="Google" id="ProtNLM"/>
    </source>
</evidence>
<dbReference type="EMBL" id="JZYX01000026">
    <property type="protein sequence ID" value="KJN26102.1"/>
    <property type="molecule type" value="Genomic_DNA"/>
</dbReference>
<evidence type="ECO:0000313" key="2">
    <source>
        <dbReference type="Proteomes" id="UP000033352"/>
    </source>
</evidence>
<dbReference type="NCBIfam" id="NF008569">
    <property type="entry name" value="PRK11521.1"/>
    <property type="match status" value="1"/>
</dbReference>
<protein>
    <recommendedName>
        <fullName evidence="3">DUF2509 family protein</fullName>
    </recommendedName>
</protein>